<evidence type="ECO:0008006" key="8">
    <source>
        <dbReference type="Google" id="ProtNLM"/>
    </source>
</evidence>
<gene>
    <name evidence="3" type="ORF">JYZ213_LOCUS36852</name>
    <name evidence="6" type="ORF">KXQ929_LOCUS35253</name>
    <name evidence="4" type="ORF">OKA104_LOCUS3521</name>
    <name evidence="5" type="ORF">OXD698_LOCUS17484</name>
    <name evidence="2" type="ORF">VCS650_LOCUS19294</name>
</gene>
<dbReference type="EMBL" id="CAJOBB010005058">
    <property type="protein sequence ID" value="CAF4114113.1"/>
    <property type="molecule type" value="Genomic_DNA"/>
</dbReference>
<protein>
    <recommendedName>
        <fullName evidence="8">VCBS repeat-containing protein</fullName>
    </recommendedName>
</protein>
<name>A0A818J7C0_9BILA</name>
<dbReference type="Proteomes" id="UP000663891">
    <property type="component" value="Unassembled WGS sequence"/>
</dbReference>
<evidence type="ECO:0000313" key="2">
    <source>
        <dbReference type="EMBL" id="CAF1086153.1"/>
    </source>
</evidence>
<dbReference type="PANTHER" id="PTHR46580:SF4">
    <property type="entry name" value="ATP_GTP-BINDING PROTEIN"/>
    <property type="match status" value="1"/>
</dbReference>
<evidence type="ECO:0000313" key="7">
    <source>
        <dbReference type="Proteomes" id="UP000663881"/>
    </source>
</evidence>
<evidence type="ECO:0000313" key="5">
    <source>
        <dbReference type="EMBL" id="CAF3787608.1"/>
    </source>
</evidence>
<dbReference type="Proteomes" id="UP000663881">
    <property type="component" value="Unassembled WGS sequence"/>
</dbReference>
<organism evidence="4 7">
    <name type="scientific">Adineta steineri</name>
    <dbReference type="NCBI Taxonomy" id="433720"/>
    <lineage>
        <taxon>Eukaryota</taxon>
        <taxon>Metazoa</taxon>
        <taxon>Spiralia</taxon>
        <taxon>Gnathifera</taxon>
        <taxon>Rotifera</taxon>
        <taxon>Eurotatoria</taxon>
        <taxon>Bdelloidea</taxon>
        <taxon>Adinetida</taxon>
        <taxon>Adinetidae</taxon>
        <taxon>Adineta</taxon>
    </lineage>
</organism>
<dbReference type="Proteomes" id="UP000663868">
    <property type="component" value="Unassembled WGS sequence"/>
</dbReference>
<evidence type="ECO:0000313" key="6">
    <source>
        <dbReference type="EMBL" id="CAF4114113.1"/>
    </source>
</evidence>
<evidence type="ECO:0000313" key="4">
    <source>
        <dbReference type="EMBL" id="CAF3539475.1"/>
    </source>
</evidence>
<dbReference type="EMBL" id="CAJNOG010000929">
    <property type="protein sequence ID" value="CAF1384508.1"/>
    <property type="molecule type" value="Genomic_DNA"/>
</dbReference>
<dbReference type="Gene3D" id="2.130.10.130">
    <property type="entry name" value="Integrin alpha, N-terminal"/>
    <property type="match status" value="2"/>
</dbReference>
<dbReference type="EMBL" id="CAJOAY010000106">
    <property type="protein sequence ID" value="CAF3539475.1"/>
    <property type="molecule type" value="Genomic_DNA"/>
</dbReference>
<evidence type="ECO:0000313" key="3">
    <source>
        <dbReference type="EMBL" id="CAF1384508.1"/>
    </source>
</evidence>
<dbReference type="InterPro" id="IPR028994">
    <property type="entry name" value="Integrin_alpha_N"/>
</dbReference>
<evidence type="ECO:0000256" key="1">
    <source>
        <dbReference type="ARBA" id="ARBA00022729"/>
    </source>
</evidence>
<reference evidence="4" key="1">
    <citation type="submission" date="2021-02" db="EMBL/GenBank/DDBJ databases">
        <authorList>
            <person name="Nowell W R."/>
        </authorList>
    </citation>
    <scope>NUCLEOTIDE SEQUENCE</scope>
</reference>
<dbReference type="Pfam" id="PF13517">
    <property type="entry name" value="FG-GAP_3"/>
    <property type="match status" value="3"/>
</dbReference>
<keyword evidence="1" id="KW-0732">Signal</keyword>
<proteinExistence type="predicted"/>
<dbReference type="EMBL" id="CAJOAZ010001242">
    <property type="protein sequence ID" value="CAF3787608.1"/>
    <property type="molecule type" value="Genomic_DNA"/>
</dbReference>
<dbReference type="SUPFAM" id="SSF69318">
    <property type="entry name" value="Integrin alpha N-terminal domain"/>
    <property type="match status" value="2"/>
</dbReference>
<dbReference type="InterPro" id="IPR013517">
    <property type="entry name" value="FG-GAP"/>
</dbReference>
<dbReference type="EMBL" id="CAJNON010000191">
    <property type="protein sequence ID" value="CAF1086153.1"/>
    <property type="molecule type" value="Genomic_DNA"/>
</dbReference>
<dbReference type="PANTHER" id="PTHR46580">
    <property type="entry name" value="SENSOR KINASE-RELATED"/>
    <property type="match status" value="1"/>
</dbReference>
<accession>A0A818J7C0</accession>
<sequence length="408" mass="44077">MFLIIVGMGILILIIGIPIILSQRAITLSSQMESADVVTSSTTFVTTPINPSSTTVRDPKDKPLTFIPYIEYKNISSPIRITTGDINGDNHTDLIITNEYVNVFFGDGNGMFTTQVRTPLPANITYILVGDCNGDNRQDLIAIYGLDAMASVLLGRDDRKFATIISSSLDANPRDQDFGSGPTSGAVGDFNGDNFLDLVINYNVALHIYVLLGYGNGSFGQAIPYMAYYQQGTPVVTDFNNDNCLDIAVTSLDYCRCTLILFGYCNGTFRTVAPRETIPNPATIVIADLNGDKNQDFATSDDVSLIGVSLGNGDGFFRTPILDLPLSGTFKNLAAGDVNCDTYIDLIMGSNSTNYMSIFLGFGNGNFEPVTFNTTGSITSFALDDLNGDGHLDIVTHCSVYVTFTYLS</sequence>
<dbReference type="Proteomes" id="UP000663845">
    <property type="component" value="Unassembled WGS sequence"/>
</dbReference>
<dbReference type="Proteomes" id="UP000663844">
    <property type="component" value="Unassembled WGS sequence"/>
</dbReference>
<dbReference type="OrthoDB" id="10022113at2759"/>
<comment type="caution">
    <text evidence="4">The sequence shown here is derived from an EMBL/GenBank/DDBJ whole genome shotgun (WGS) entry which is preliminary data.</text>
</comment>
<dbReference type="AlphaFoldDB" id="A0A818J7C0"/>